<proteinExistence type="inferred from homology"/>
<feature type="transmembrane region" description="Helical" evidence="7">
    <location>
        <begin position="288"/>
        <end position="312"/>
    </location>
</feature>
<dbReference type="KEGG" id="paa:Paes_0551"/>
<evidence type="ECO:0000256" key="1">
    <source>
        <dbReference type="ARBA" id="ARBA00004651"/>
    </source>
</evidence>
<evidence type="ECO:0000256" key="3">
    <source>
        <dbReference type="ARBA" id="ARBA00022475"/>
    </source>
</evidence>
<dbReference type="PANTHER" id="PTHR30489:SF0">
    <property type="entry name" value="LIPOPROTEIN-RELEASING SYSTEM TRANSMEMBRANE PROTEIN LOLE"/>
    <property type="match status" value="1"/>
</dbReference>
<comment type="subcellular location">
    <subcellularLocation>
        <location evidence="1">Cell membrane</location>
        <topology evidence="1">Multi-pass membrane protein</topology>
    </subcellularLocation>
</comment>
<evidence type="ECO:0000256" key="5">
    <source>
        <dbReference type="ARBA" id="ARBA00022989"/>
    </source>
</evidence>
<organism evidence="10 11">
    <name type="scientific">Prosthecochloris aestuarii (strain DSM 271 / SK 413)</name>
    <dbReference type="NCBI Taxonomy" id="290512"/>
    <lineage>
        <taxon>Bacteria</taxon>
        <taxon>Pseudomonadati</taxon>
        <taxon>Chlorobiota</taxon>
        <taxon>Chlorobiia</taxon>
        <taxon>Chlorobiales</taxon>
        <taxon>Chlorobiaceae</taxon>
        <taxon>Prosthecochloris</taxon>
    </lineage>
</organism>
<reference evidence="10" key="1">
    <citation type="submission" date="2008-06" db="EMBL/GenBank/DDBJ databases">
        <title>Complete sequence of chromosome of Prosthecochloris aestuarii DSM 271.</title>
        <authorList>
            <consortium name="US DOE Joint Genome Institute"/>
            <person name="Lucas S."/>
            <person name="Copeland A."/>
            <person name="Lapidus A."/>
            <person name="Glavina del Rio T."/>
            <person name="Dalin E."/>
            <person name="Tice H."/>
            <person name="Bruce D."/>
            <person name="Goodwin L."/>
            <person name="Pitluck S."/>
            <person name="Schmutz J."/>
            <person name="Larimer F."/>
            <person name="Land M."/>
            <person name="Hauser L."/>
            <person name="Kyrpides N."/>
            <person name="Anderson I."/>
            <person name="Liu Z."/>
            <person name="Li T."/>
            <person name="Zhao F."/>
            <person name="Overmann J."/>
            <person name="Bryant D.A."/>
            <person name="Richardson P."/>
        </authorList>
    </citation>
    <scope>NUCLEOTIDE SEQUENCE [LARGE SCALE GENOMIC DNA]</scope>
    <source>
        <strain evidence="10">DSM 271</strain>
    </source>
</reference>
<dbReference type="STRING" id="290512.Paes_0551"/>
<keyword evidence="11" id="KW-1185">Reference proteome</keyword>
<comment type="similarity">
    <text evidence="2">Belongs to the ABC-4 integral membrane protein family. LolC/E subfamily.</text>
</comment>
<feature type="transmembrane region" description="Helical" evidence="7">
    <location>
        <begin position="387"/>
        <end position="406"/>
    </location>
</feature>
<dbReference type="Proteomes" id="UP000002725">
    <property type="component" value="Chromosome"/>
</dbReference>
<feature type="transmembrane region" description="Helical" evidence="7">
    <location>
        <begin position="333"/>
        <end position="363"/>
    </location>
</feature>
<feature type="domain" description="MacB-like periplasmic core" evidence="9">
    <location>
        <begin position="21"/>
        <end position="260"/>
    </location>
</feature>
<keyword evidence="3" id="KW-1003">Cell membrane</keyword>
<keyword evidence="6 7" id="KW-0472">Membrane</keyword>
<dbReference type="AlphaFoldDB" id="B4S5L0"/>
<evidence type="ECO:0000256" key="7">
    <source>
        <dbReference type="SAM" id="Phobius"/>
    </source>
</evidence>
<dbReference type="eggNOG" id="COG4591">
    <property type="taxonomic scope" value="Bacteria"/>
</dbReference>
<evidence type="ECO:0000256" key="4">
    <source>
        <dbReference type="ARBA" id="ARBA00022692"/>
    </source>
</evidence>
<dbReference type="Pfam" id="PF02687">
    <property type="entry name" value="FtsX"/>
    <property type="match status" value="1"/>
</dbReference>
<keyword evidence="5 7" id="KW-1133">Transmembrane helix</keyword>
<keyword evidence="4 7" id="KW-0812">Transmembrane</keyword>
<protein>
    <recommendedName>
        <fullName evidence="12">ABC3 transporter permease protein domain-containing protein</fullName>
    </recommendedName>
</protein>
<evidence type="ECO:0000313" key="10">
    <source>
        <dbReference type="EMBL" id="ACF45607.1"/>
    </source>
</evidence>
<evidence type="ECO:0000259" key="8">
    <source>
        <dbReference type="Pfam" id="PF02687"/>
    </source>
</evidence>
<evidence type="ECO:0000256" key="2">
    <source>
        <dbReference type="ARBA" id="ARBA00005236"/>
    </source>
</evidence>
<feature type="domain" description="ABC3 transporter permease C-terminal" evidence="8">
    <location>
        <begin position="289"/>
        <end position="410"/>
    </location>
</feature>
<evidence type="ECO:0000313" key="11">
    <source>
        <dbReference type="Proteomes" id="UP000002725"/>
    </source>
</evidence>
<dbReference type="Pfam" id="PF12704">
    <property type="entry name" value="MacB_PCD"/>
    <property type="match status" value="1"/>
</dbReference>
<dbReference type="InterPro" id="IPR051447">
    <property type="entry name" value="Lipoprotein-release_system"/>
</dbReference>
<dbReference type="PANTHER" id="PTHR30489">
    <property type="entry name" value="LIPOPROTEIN-RELEASING SYSTEM TRANSMEMBRANE PROTEIN LOLE"/>
    <property type="match status" value="1"/>
</dbReference>
<evidence type="ECO:0000259" key="9">
    <source>
        <dbReference type="Pfam" id="PF12704"/>
    </source>
</evidence>
<dbReference type="InterPro" id="IPR003838">
    <property type="entry name" value="ABC3_permease_C"/>
</dbReference>
<evidence type="ECO:0000256" key="6">
    <source>
        <dbReference type="ARBA" id="ARBA00023136"/>
    </source>
</evidence>
<dbReference type="EMBL" id="CP001108">
    <property type="protein sequence ID" value="ACF45607.1"/>
    <property type="molecule type" value="Genomic_DNA"/>
</dbReference>
<name>B4S5L0_PROA2</name>
<dbReference type="InterPro" id="IPR025857">
    <property type="entry name" value="MacB_PCD"/>
</dbReference>
<evidence type="ECO:0008006" key="12">
    <source>
        <dbReference type="Google" id="ProtNLM"/>
    </source>
</evidence>
<dbReference type="RefSeq" id="WP_012505144.1">
    <property type="nucleotide sequence ID" value="NC_011059.1"/>
</dbReference>
<gene>
    <name evidence="10" type="ordered locus">Paes_0551</name>
</gene>
<dbReference type="HOGENOM" id="CLU_000604_8_1_10"/>
<dbReference type="GO" id="GO:0044874">
    <property type="term" value="P:lipoprotein localization to outer membrane"/>
    <property type="evidence" value="ECO:0007669"/>
    <property type="project" value="TreeGrafter"/>
</dbReference>
<feature type="transmembrane region" description="Helical" evidence="7">
    <location>
        <begin position="21"/>
        <end position="42"/>
    </location>
</feature>
<dbReference type="GO" id="GO:0098797">
    <property type="term" value="C:plasma membrane protein complex"/>
    <property type="evidence" value="ECO:0007669"/>
    <property type="project" value="TreeGrafter"/>
</dbReference>
<accession>B4S5L0</accession>
<sequence length="422" mass="45748">MTFFDEFKIAWVHLRERKRQSLLTALGVAVGSAMLITTIAVANGSTQNVINKIIDIAPHVIVSAEQITPLLPDNLIGYGQERLAMVEKNVTTRDKETIKNYPDVVSRIAALGTVEVAAPYVTSKMIVRNKSRFTPCIAKGVLPAEESGIANLRGKLLEPNALQELDYTPSGIILGDQLAEKLKAGYHSRLVLISQGSEEYPVIVVGRFSTGFNAKDEREAYINLSLAQRIEGIASNAVTGIGIRTSDVSRAGEVATQIESLSGYGAESWDETNKNVIDFYKRNGRITLVLVGFVFVVAGLGVSSVMTTVVLQKNKDIAIMRSMGVQQNSITRIFMVEGFIIGLFGVMLGSPLGHFICTLIASIRYEANTAGTLQSDRLNLFETPESHLLVIVFGILIAVISSVGPARRAAGFLPVKILRGQI</sequence>